<accession>A0AAV0DZ78</accession>
<keyword evidence="4" id="KW-1185">Reference proteome</keyword>
<dbReference type="AlphaFoldDB" id="A0AAV0DZ78"/>
<keyword evidence="2" id="KW-1133">Transmembrane helix</keyword>
<dbReference type="EMBL" id="CAMAPF010000154">
    <property type="protein sequence ID" value="CAH9109517.1"/>
    <property type="molecule type" value="Genomic_DNA"/>
</dbReference>
<evidence type="ECO:0000313" key="4">
    <source>
        <dbReference type="Proteomes" id="UP001152523"/>
    </source>
</evidence>
<dbReference type="Proteomes" id="UP001152523">
    <property type="component" value="Unassembled WGS sequence"/>
</dbReference>
<reference evidence="3" key="1">
    <citation type="submission" date="2022-07" db="EMBL/GenBank/DDBJ databases">
        <authorList>
            <person name="Macas J."/>
            <person name="Novak P."/>
            <person name="Neumann P."/>
        </authorList>
    </citation>
    <scope>NUCLEOTIDE SEQUENCE</scope>
</reference>
<organism evidence="3 4">
    <name type="scientific">Cuscuta epithymum</name>
    <dbReference type="NCBI Taxonomy" id="186058"/>
    <lineage>
        <taxon>Eukaryota</taxon>
        <taxon>Viridiplantae</taxon>
        <taxon>Streptophyta</taxon>
        <taxon>Embryophyta</taxon>
        <taxon>Tracheophyta</taxon>
        <taxon>Spermatophyta</taxon>
        <taxon>Magnoliopsida</taxon>
        <taxon>eudicotyledons</taxon>
        <taxon>Gunneridae</taxon>
        <taxon>Pentapetalae</taxon>
        <taxon>asterids</taxon>
        <taxon>lamiids</taxon>
        <taxon>Solanales</taxon>
        <taxon>Convolvulaceae</taxon>
        <taxon>Cuscuteae</taxon>
        <taxon>Cuscuta</taxon>
        <taxon>Cuscuta subgen. Cuscuta</taxon>
    </lineage>
</organism>
<name>A0AAV0DZ78_9ASTE</name>
<feature type="compositionally biased region" description="Basic and acidic residues" evidence="1">
    <location>
        <begin position="92"/>
        <end position="102"/>
    </location>
</feature>
<keyword evidence="2" id="KW-0472">Membrane</keyword>
<keyword evidence="2" id="KW-0812">Transmembrane</keyword>
<feature type="compositionally biased region" description="Polar residues" evidence="1">
    <location>
        <begin position="74"/>
        <end position="91"/>
    </location>
</feature>
<feature type="transmembrane region" description="Helical" evidence="2">
    <location>
        <begin position="141"/>
        <end position="160"/>
    </location>
</feature>
<gene>
    <name evidence="3" type="ORF">CEPIT_LOCUS18796</name>
</gene>
<proteinExistence type="predicted"/>
<protein>
    <submittedName>
        <fullName evidence="3">Uncharacterized protein</fullName>
    </submittedName>
</protein>
<feature type="transmembrane region" description="Helical" evidence="2">
    <location>
        <begin position="197"/>
        <end position="216"/>
    </location>
</feature>
<evidence type="ECO:0000256" key="2">
    <source>
        <dbReference type="SAM" id="Phobius"/>
    </source>
</evidence>
<evidence type="ECO:0000256" key="1">
    <source>
        <dbReference type="SAM" id="MobiDB-lite"/>
    </source>
</evidence>
<feature type="region of interest" description="Disordered" evidence="1">
    <location>
        <begin position="72"/>
        <end position="102"/>
    </location>
</feature>
<comment type="caution">
    <text evidence="3">The sequence shown here is derived from an EMBL/GenBank/DDBJ whole genome shotgun (WGS) entry which is preliminary data.</text>
</comment>
<evidence type="ECO:0000313" key="3">
    <source>
        <dbReference type="EMBL" id="CAH9109517.1"/>
    </source>
</evidence>
<sequence length="243" mass="27902">MASVWKPENGVSITEIGPRRIIGHAESHCLRKRRGYEVTGEKPFGPWLRATKGPKQWKENKWLVPAEKGICSDSKATSGNREDNMQPSTREGGSHHTRGDTLSRNKGVWRIQQRTRPPCTTVRDTGPKLWELNKAEGHEDFIYFCYFLFYGTHVAFLIVWNSRGRLWFTFSFLLWDVIVGGSDKACLTVKSFKTLKWFTNSLALSLFMGWSILSLAREWGGLWALRGLKRRFGVIRVIVLLEV</sequence>